<dbReference type="GO" id="GO:0009396">
    <property type="term" value="P:folic acid-containing compound biosynthetic process"/>
    <property type="evidence" value="ECO:0007669"/>
    <property type="project" value="TreeGrafter"/>
</dbReference>
<evidence type="ECO:0000256" key="4">
    <source>
        <dbReference type="RuleBase" id="RU361279"/>
    </source>
</evidence>
<keyword evidence="4" id="KW-0460">Magnesium</keyword>
<evidence type="ECO:0000313" key="6">
    <source>
        <dbReference type="EMBL" id="MBB6122678.1"/>
    </source>
</evidence>
<evidence type="ECO:0000313" key="7">
    <source>
        <dbReference type="Proteomes" id="UP000552700"/>
    </source>
</evidence>
<dbReference type="InterPro" id="IPR037171">
    <property type="entry name" value="NagB/RpiA_transferase-like"/>
</dbReference>
<dbReference type="EC" id="6.3.3.2" evidence="4"/>
<organism evidence="6 7">
    <name type="scientific">Sphingobium subterraneum</name>
    <dbReference type="NCBI Taxonomy" id="627688"/>
    <lineage>
        <taxon>Bacteria</taxon>
        <taxon>Pseudomonadati</taxon>
        <taxon>Pseudomonadota</taxon>
        <taxon>Alphaproteobacteria</taxon>
        <taxon>Sphingomonadales</taxon>
        <taxon>Sphingomonadaceae</taxon>
        <taxon>Sphingobium</taxon>
    </lineage>
</organism>
<dbReference type="InterPro" id="IPR024185">
    <property type="entry name" value="FTHF_cligase-like_sf"/>
</dbReference>
<dbReference type="Proteomes" id="UP000552700">
    <property type="component" value="Unassembled WGS sequence"/>
</dbReference>
<gene>
    <name evidence="6" type="ORF">FHS92_000385</name>
</gene>
<dbReference type="GO" id="GO:0046872">
    <property type="term" value="F:metal ion binding"/>
    <property type="evidence" value="ECO:0007669"/>
    <property type="project" value="UniProtKB-KW"/>
</dbReference>
<keyword evidence="7" id="KW-1185">Reference proteome</keyword>
<keyword evidence="6" id="KW-0436">Ligase</keyword>
<keyword evidence="4" id="KW-0479">Metal-binding</keyword>
<dbReference type="PANTHER" id="PTHR23407:SF1">
    <property type="entry name" value="5-FORMYLTETRAHYDROFOLATE CYCLO-LIGASE"/>
    <property type="match status" value="1"/>
</dbReference>
<sequence length="232" mass="25462">MIHGPHLTLKASEDFPANDQGGPATPPFRFFRPNSDGDVSLTDKAALRLQARGLRSAFVADLDPMAHRLAFRALPTPLRVMLDDANTVALYVPKDDEAPALRLAEALVASGKRLCLPRVIDRIGTMDFRAWMPGDPLDEGRFGTRHPAEGAEALHPDAIIAPLIAFDAAMTRLGQGGGYYDRAFARYEQALRIGLAWSVQQMDDLPVDPWDLPLHAVLTERSFIESDREPAA</sequence>
<dbReference type="NCBIfam" id="TIGR02727">
    <property type="entry name" value="MTHFS_bact"/>
    <property type="match status" value="1"/>
</dbReference>
<dbReference type="PANTHER" id="PTHR23407">
    <property type="entry name" value="ATPASE INHIBITOR/5-FORMYLTETRAHYDROFOLATE CYCLO-LIGASE"/>
    <property type="match status" value="1"/>
</dbReference>
<dbReference type="AlphaFoldDB" id="A0A841J2B7"/>
<dbReference type="EMBL" id="JACIJP010000001">
    <property type="protein sequence ID" value="MBB6122678.1"/>
    <property type="molecule type" value="Genomic_DNA"/>
</dbReference>
<comment type="cofactor">
    <cofactor evidence="4">
        <name>Mg(2+)</name>
        <dbReference type="ChEBI" id="CHEBI:18420"/>
    </cofactor>
</comment>
<accession>A0A841J2B7</accession>
<comment type="catalytic activity">
    <reaction evidence="4">
        <text>(6S)-5-formyl-5,6,7,8-tetrahydrofolate + ATP = (6R)-5,10-methenyltetrahydrofolate + ADP + phosphate</text>
        <dbReference type="Rhea" id="RHEA:10488"/>
        <dbReference type="ChEBI" id="CHEBI:30616"/>
        <dbReference type="ChEBI" id="CHEBI:43474"/>
        <dbReference type="ChEBI" id="CHEBI:57455"/>
        <dbReference type="ChEBI" id="CHEBI:57457"/>
        <dbReference type="ChEBI" id="CHEBI:456216"/>
        <dbReference type="EC" id="6.3.3.2"/>
    </reaction>
</comment>
<dbReference type="InterPro" id="IPR002698">
    <property type="entry name" value="FTHF_cligase"/>
</dbReference>
<dbReference type="GO" id="GO:0035999">
    <property type="term" value="P:tetrahydrofolate interconversion"/>
    <property type="evidence" value="ECO:0007669"/>
    <property type="project" value="TreeGrafter"/>
</dbReference>
<proteinExistence type="inferred from homology"/>
<dbReference type="SUPFAM" id="SSF100950">
    <property type="entry name" value="NagB/RpiA/CoA transferase-like"/>
    <property type="match status" value="1"/>
</dbReference>
<name>A0A841J2B7_9SPHN</name>
<evidence type="ECO:0000256" key="1">
    <source>
        <dbReference type="ARBA" id="ARBA00010638"/>
    </source>
</evidence>
<keyword evidence="2 4" id="KW-0547">Nucleotide-binding</keyword>
<dbReference type="GO" id="GO:0005524">
    <property type="term" value="F:ATP binding"/>
    <property type="evidence" value="ECO:0007669"/>
    <property type="project" value="UniProtKB-KW"/>
</dbReference>
<evidence type="ECO:0000256" key="2">
    <source>
        <dbReference type="ARBA" id="ARBA00022741"/>
    </source>
</evidence>
<feature type="region of interest" description="Disordered" evidence="5">
    <location>
        <begin position="1"/>
        <end position="27"/>
    </location>
</feature>
<evidence type="ECO:0000256" key="5">
    <source>
        <dbReference type="SAM" id="MobiDB-lite"/>
    </source>
</evidence>
<comment type="similarity">
    <text evidence="1 4">Belongs to the 5-formyltetrahydrofolate cyclo-ligase family.</text>
</comment>
<keyword evidence="3 4" id="KW-0067">ATP-binding</keyword>
<dbReference type="GO" id="GO:0030272">
    <property type="term" value="F:5-formyltetrahydrofolate cyclo-ligase activity"/>
    <property type="evidence" value="ECO:0007669"/>
    <property type="project" value="UniProtKB-EC"/>
</dbReference>
<reference evidence="6 7" key="1">
    <citation type="submission" date="2020-08" db="EMBL/GenBank/DDBJ databases">
        <title>Genomic Encyclopedia of Type Strains, Phase IV (KMG-IV): sequencing the most valuable type-strain genomes for metagenomic binning, comparative biology and taxonomic classification.</title>
        <authorList>
            <person name="Goeker M."/>
        </authorList>
    </citation>
    <scope>NUCLEOTIDE SEQUENCE [LARGE SCALE GENOMIC DNA]</scope>
    <source>
        <strain evidence="6 7">DSM 102255</strain>
    </source>
</reference>
<protein>
    <recommendedName>
        <fullName evidence="4">5-formyltetrahydrofolate cyclo-ligase</fullName>
        <ecNumber evidence="4">6.3.3.2</ecNumber>
    </recommendedName>
</protein>
<dbReference type="Pfam" id="PF01812">
    <property type="entry name" value="5-FTHF_cyc-lig"/>
    <property type="match status" value="1"/>
</dbReference>
<evidence type="ECO:0000256" key="3">
    <source>
        <dbReference type="ARBA" id="ARBA00022840"/>
    </source>
</evidence>
<comment type="caution">
    <text evidence="6">The sequence shown here is derived from an EMBL/GenBank/DDBJ whole genome shotgun (WGS) entry which is preliminary data.</text>
</comment>
<dbReference type="Gene3D" id="3.40.50.10420">
    <property type="entry name" value="NagB/RpiA/CoA transferase-like"/>
    <property type="match status" value="1"/>
</dbReference>